<sequence>MEKPSGVVIAEGLRVGHKRAGGRETGRRRILIFNSTDLRLSAAQVSEEPFVLSAPHVTPEQLGVDCSSVWTAAGALLQLGRINVSDVFHQN</sequence>
<proteinExistence type="predicted"/>
<dbReference type="EMBL" id="CADEAL010002669">
    <property type="protein sequence ID" value="CAB1441605.1"/>
    <property type="molecule type" value="Genomic_DNA"/>
</dbReference>
<keyword evidence="2" id="KW-1185">Reference proteome</keyword>
<name>A0A9N7V251_PLEPL</name>
<evidence type="ECO:0000313" key="1">
    <source>
        <dbReference type="EMBL" id="CAB1441605.1"/>
    </source>
</evidence>
<protein>
    <submittedName>
        <fullName evidence="1">Uncharacterized protein</fullName>
    </submittedName>
</protein>
<organism evidence="1 2">
    <name type="scientific">Pleuronectes platessa</name>
    <name type="common">European plaice</name>
    <dbReference type="NCBI Taxonomy" id="8262"/>
    <lineage>
        <taxon>Eukaryota</taxon>
        <taxon>Metazoa</taxon>
        <taxon>Chordata</taxon>
        <taxon>Craniata</taxon>
        <taxon>Vertebrata</taxon>
        <taxon>Euteleostomi</taxon>
        <taxon>Actinopterygii</taxon>
        <taxon>Neopterygii</taxon>
        <taxon>Teleostei</taxon>
        <taxon>Neoteleostei</taxon>
        <taxon>Acanthomorphata</taxon>
        <taxon>Carangaria</taxon>
        <taxon>Pleuronectiformes</taxon>
        <taxon>Pleuronectoidei</taxon>
        <taxon>Pleuronectidae</taxon>
        <taxon>Pleuronectes</taxon>
    </lineage>
</organism>
<dbReference type="Proteomes" id="UP001153269">
    <property type="component" value="Unassembled WGS sequence"/>
</dbReference>
<gene>
    <name evidence="1" type="ORF">PLEPLA_LOCUS29366</name>
</gene>
<accession>A0A9N7V251</accession>
<comment type="caution">
    <text evidence="1">The sequence shown here is derived from an EMBL/GenBank/DDBJ whole genome shotgun (WGS) entry which is preliminary data.</text>
</comment>
<dbReference type="AlphaFoldDB" id="A0A9N7V251"/>
<reference evidence="1" key="1">
    <citation type="submission" date="2020-03" db="EMBL/GenBank/DDBJ databases">
        <authorList>
            <person name="Weist P."/>
        </authorList>
    </citation>
    <scope>NUCLEOTIDE SEQUENCE</scope>
</reference>
<evidence type="ECO:0000313" key="2">
    <source>
        <dbReference type="Proteomes" id="UP001153269"/>
    </source>
</evidence>